<comment type="caution">
    <text evidence="4">The sequence shown here is derived from an EMBL/GenBank/DDBJ whole genome shotgun (WGS) entry which is preliminary data.</text>
</comment>
<accession>A0A3P1T8J5</accession>
<dbReference type="Pfam" id="PF01425">
    <property type="entry name" value="Amidase"/>
    <property type="match status" value="1"/>
</dbReference>
<proteinExistence type="inferred from homology"/>
<dbReference type="EMBL" id="RQZG01000005">
    <property type="protein sequence ID" value="RRD05679.1"/>
    <property type="molecule type" value="Genomic_DNA"/>
</dbReference>
<dbReference type="Gene3D" id="3.90.1300.10">
    <property type="entry name" value="Amidase signature (AS) domain"/>
    <property type="match status" value="1"/>
</dbReference>
<dbReference type="InterPro" id="IPR023631">
    <property type="entry name" value="Amidase_dom"/>
</dbReference>
<dbReference type="InterPro" id="IPR000120">
    <property type="entry name" value="Amidase"/>
</dbReference>
<feature type="domain" description="Amidase" evidence="3">
    <location>
        <begin position="53"/>
        <end position="454"/>
    </location>
</feature>
<evidence type="ECO:0000256" key="2">
    <source>
        <dbReference type="SAM" id="MobiDB-lite"/>
    </source>
</evidence>
<dbReference type="SUPFAM" id="SSF75304">
    <property type="entry name" value="Amidase signature (AS) enzymes"/>
    <property type="match status" value="1"/>
</dbReference>
<evidence type="ECO:0000313" key="5">
    <source>
        <dbReference type="Proteomes" id="UP000280819"/>
    </source>
</evidence>
<reference evidence="4 5" key="1">
    <citation type="submission" date="2018-11" db="EMBL/GenBank/DDBJ databases">
        <title>Genomes From Bacteria Associated with the Canine Oral Cavity: a Test Case for Automated Genome-Based Taxonomic Assignment.</title>
        <authorList>
            <person name="Coil D.A."/>
            <person name="Jospin G."/>
            <person name="Darling A.E."/>
            <person name="Wallis C."/>
            <person name="Davis I.J."/>
            <person name="Harris S."/>
            <person name="Eisen J.A."/>
            <person name="Holcombe L.J."/>
            <person name="O'Flynn C."/>
        </authorList>
    </citation>
    <scope>NUCLEOTIDE SEQUENCE [LARGE SCALE GENOMIC DNA]</scope>
    <source>
        <strain evidence="4 5">OH887_COT-365</strain>
    </source>
</reference>
<organism evidence="4 5">
    <name type="scientific">Arachnia propionica</name>
    <dbReference type="NCBI Taxonomy" id="1750"/>
    <lineage>
        <taxon>Bacteria</taxon>
        <taxon>Bacillati</taxon>
        <taxon>Actinomycetota</taxon>
        <taxon>Actinomycetes</taxon>
        <taxon>Propionibacteriales</taxon>
        <taxon>Propionibacteriaceae</taxon>
        <taxon>Arachnia</taxon>
    </lineage>
</organism>
<dbReference type="OrthoDB" id="5175573at2"/>
<comment type="similarity">
    <text evidence="1">Belongs to the amidase family.</text>
</comment>
<dbReference type="InterPro" id="IPR036928">
    <property type="entry name" value="AS_sf"/>
</dbReference>
<protein>
    <submittedName>
        <fullName evidence="4">Amidase</fullName>
    </submittedName>
</protein>
<evidence type="ECO:0000256" key="1">
    <source>
        <dbReference type="ARBA" id="ARBA00009199"/>
    </source>
</evidence>
<dbReference type="GO" id="GO:0003824">
    <property type="term" value="F:catalytic activity"/>
    <property type="evidence" value="ECO:0007669"/>
    <property type="project" value="InterPro"/>
</dbReference>
<dbReference type="AlphaFoldDB" id="A0A3P1T8J5"/>
<dbReference type="PANTHER" id="PTHR11895">
    <property type="entry name" value="TRANSAMIDASE"/>
    <property type="match status" value="1"/>
</dbReference>
<dbReference type="PANTHER" id="PTHR11895:SF7">
    <property type="entry name" value="GLUTAMYL-TRNA(GLN) AMIDOTRANSFERASE SUBUNIT A, MITOCHONDRIAL"/>
    <property type="match status" value="1"/>
</dbReference>
<evidence type="ECO:0000313" key="4">
    <source>
        <dbReference type="EMBL" id="RRD05679.1"/>
    </source>
</evidence>
<evidence type="ECO:0000259" key="3">
    <source>
        <dbReference type="Pfam" id="PF01425"/>
    </source>
</evidence>
<sequence>MRHRSGDWATIAYSAASHEIDVVWEDAGMDLLDVGAVELARSLTPGRVADHLLRVLARIEERDQGVNAFSALNPQALDDARALDLLPSLVAARLPLFGVPVAVKEEIDVAGMVTTFGGRGNSSPAAADSEVVTRLRAAGAVIVGKTHMPEFGQTAFTTGEWGFTRNPHDPTRSPGGSSGGSAAAVASRMVPLALGGDAGGSIRIPAAWTGIVGLKPTRGRVTTAPQPHLWHDLGSYGPLAREVDDVATALRVLAPSAVRREGPSTLTVGWTLGAPMPGLRPSPEIADAVAGAARRLQGLGHDVQHGSLRWLNPVLPFLVQYHCAVRDEVAALEHPERVERRSRRVAALGSLIPEAVFEWSQRRVRRIEEAVDRAFGVFDVLLTPVTPTPPHPIRRVHEMGYLRAHLLSSPVIAYTSYWNLAGLPAVAVPVGRTTTGLPLAVQVIGPRGGDDLVLEVARLLG</sequence>
<dbReference type="InterPro" id="IPR020556">
    <property type="entry name" value="Amidase_CS"/>
</dbReference>
<name>A0A3P1T8J5_9ACTN</name>
<feature type="region of interest" description="Disordered" evidence="2">
    <location>
        <begin position="158"/>
        <end position="182"/>
    </location>
</feature>
<dbReference type="Proteomes" id="UP000280819">
    <property type="component" value="Unassembled WGS sequence"/>
</dbReference>
<gene>
    <name evidence="4" type="ORF">EII34_05560</name>
</gene>
<dbReference type="PROSITE" id="PS00571">
    <property type="entry name" value="AMIDASES"/>
    <property type="match status" value="1"/>
</dbReference>